<evidence type="ECO:0000313" key="2">
    <source>
        <dbReference type="EMBL" id="PFH60781.1"/>
    </source>
</evidence>
<feature type="domain" description="DUF7053" evidence="1">
    <location>
        <begin position="6"/>
        <end position="166"/>
    </location>
</feature>
<gene>
    <name evidence="2" type="ORF">XA68_10346</name>
</gene>
<proteinExistence type="predicted"/>
<evidence type="ECO:0000313" key="3">
    <source>
        <dbReference type="Proteomes" id="UP000037136"/>
    </source>
</evidence>
<keyword evidence="3" id="KW-1185">Reference proteome</keyword>
<dbReference type="OrthoDB" id="4794810at2759"/>
<comment type="caution">
    <text evidence="2">The sequence shown here is derived from an EMBL/GenBank/DDBJ whole genome shotgun (WGS) entry which is preliminary data.</text>
</comment>
<evidence type="ECO:0000259" key="1">
    <source>
        <dbReference type="Pfam" id="PF23155"/>
    </source>
</evidence>
<organism evidence="2 3">
    <name type="scientific">Ophiocordyceps unilateralis</name>
    <name type="common">Zombie-ant fungus</name>
    <name type="synonym">Torrubia unilateralis</name>
    <dbReference type="NCBI Taxonomy" id="268505"/>
    <lineage>
        <taxon>Eukaryota</taxon>
        <taxon>Fungi</taxon>
        <taxon>Dikarya</taxon>
        <taxon>Ascomycota</taxon>
        <taxon>Pezizomycotina</taxon>
        <taxon>Sordariomycetes</taxon>
        <taxon>Hypocreomycetidae</taxon>
        <taxon>Hypocreales</taxon>
        <taxon>Ophiocordycipitaceae</taxon>
        <taxon>Ophiocordyceps</taxon>
    </lineage>
</organism>
<accession>A0A2A9PIC6</accession>
<dbReference type="Pfam" id="PF23155">
    <property type="entry name" value="DUF7053"/>
    <property type="match status" value="1"/>
</dbReference>
<dbReference type="InterPro" id="IPR055481">
    <property type="entry name" value="DUF7053"/>
</dbReference>
<protein>
    <recommendedName>
        <fullName evidence="1">DUF7053 domain-containing protein</fullName>
    </recommendedName>
</protein>
<reference evidence="2 3" key="2">
    <citation type="journal article" date="2017" name="Sci. Rep.">
        <title>Ant-infecting Ophiocordyceps genomes reveal a high diversity of potential behavioral manipulation genes and a possible major role for enterotoxins.</title>
        <authorList>
            <person name="de Bekker C."/>
            <person name="Ohm R.A."/>
            <person name="Evans H.C."/>
            <person name="Brachmann A."/>
            <person name="Hughes D.P."/>
        </authorList>
    </citation>
    <scope>NUCLEOTIDE SEQUENCE [LARGE SCALE GENOMIC DNA]</scope>
    <source>
        <strain evidence="2 3">SC16a</strain>
    </source>
</reference>
<name>A0A2A9PIC6_OPHUN</name>
<dbReference type="Proteomes" id="UP000037136">
    <property type="component" value="Unassembled WGS sequence"/>
</dbReference>
<dbReference type="EMBL" id="LAZP02000108">
    <property type="protein sequence ID" value="PFH60781.1"/>
    <property type="molecule type" value="Genomic_DNA"/>
</dbReference>
<dbReference type="PANTHER" id="PTHR38117">
    <property type="entry name" value="NACHT AND WD40 DOMAIN PROTEIN"/>
    <property type="match status" value="1"/>
</dbReference>
<dbReference type="AlphaFoldDB" id="A0A2A9PIC6"/>
<reference evidence="2 3" key="1">
    <citation type="journal article" date="2015" name="BMC Genomics">
        <title>Gene expression during zombie ant biting behavior reflects the complexity underlying fungal parasitic behavioral manipulation.</title>
        <authorList>
            <person name="de Bekker C."/>
            <person name="Ohm R.A."/>
            <person name="Loreto R.G."/>
            <person name="Sebastian A."/>
            <person name="Albert I."/>
            <person name="Merrow M."/>
            <person name="Brachmann A."/>
            <person name="Hughes D.P."/>
        </authorList>
    </citation>
    <scope>NUCLEOTIDE SEQUENCE [LARGE SCALE GENOMIC DNA]</scope>
    <source>
        <strain evidence="2 3">SC16a</strain>
    </source>
</reference>
<sequence length="172" mass="19063">MLNTSAAIKHSTVIPDGIESSGVVNLLQDHASFFKCFPHMLKYELIDTPTGPESTIAKDRHVKAIAAAKQYQVTDKVPGIPAWLWDTDLVSTYELINIERGVFVRIRGPLNVVLETVWEVRETKDGGTALVSDLVIHCSKLIMGVAKGICEDGPKRIHVKLMKKLRGEDDED</sequence>
<dbReference type="PANTHER" id="PTHR38117:SF1">
    <property type="entry name" value="DUF3074 DOMAIN-CONTAINING PROTEIN"/>
    <property type="match status" value="1"/>
</dbReference>